<dbReference type="GO" id="GO:0009897">
    <property type="term" value="C:external side of plasma membrane"/>
    <property type="evidence" value="ECO:0007669"/>
    <property type="project" value="TreeGrafter"/>
</dbReference>
<organism evidence="4 5">
    <name type="scientific">Triplophysa rosa</name>
    <name type="common">Cave loach</name>
    <dbReference type="NCBI Taxonomy" id="992332"/>
    <lineage>
        <taxon>Eukaryota</taxon>
        <taxon>Metazoa</taxon>
        <taxon>Chordata</taxon>
        <taxon>Craniata</taxon>
        <taxon>Vertebrata</taxon>
        <taxon>Euteleostomi</taxon>
        <taxon>Actinopterygii</taxon>
        <taxon>Neopterygii</taxon>
        <taxon>Teleostei</taxon>
        <taxon>Ostariophysi</taxon>
        <taxon>Cypriniformes</taxon>
        <taxon>Nemacheilidae</taxon>
        <taxon>Triplophysa</taxon>
    </lineage>
</organism>
<keyword evidence="5" id="KW-1185">Reference proteome</keyword>
<dbReference type="AlphaFoldDB" id="A0A9W7T6Y7"/>
<dbReference type="EMBL" id="JAFHDT010000025">
    <property type="protein sequence ID" value="KAI7791411.1"/>
    <property type="molecule type" value="Genomic_DNA"/>
</dbReference>
<proteinExistence type="predicted"/>
<evidence type="ECO:0000256" key="1">
    <source>
        <dbReference type="SAM" id="MobiDB-lite"/>
    </source>
</evidence>
<feature type="transmembrane region" description="Helical" evidence="2">
    <location>
        <begin position="159"/>
        <end position="185"/>
    </location>
</feature>
<name>A0A9W7T6Y7_TRIRA</name>
<keyword evidence="2" id="KW-1133">Transmembrane helix</keyword>
<evidence type="ECO:0000313" key="5">
    <source>
        <dbReference type="Proteomes" id="UP001059041"/>
    </source>
</evidence>
<dbReference type="Gene3D" id="2.60.40.10">
    <property type="entry name" value="Immunoglobulins"/>
    <property type="match status" value="1"/>
</dbReference>
<accession>A0A9W7T6Y7</accession>
<feature type="region of interest" description="Disordered" evidence="1">
    <location>
        <begin position="252"/>
        <end position="277"/>
    </location>
</feature>
<evidence type="ECO:0000256" key="3">
    <source>
        <dbReference type="SAM" id="SignalP"/>
    </source>
</evidence>
<dbReference type="InterPro" id="IPR013783">
    <property type="entry name" value="Ig-like_fold"/>
</dbReference>
<comment type="caution">
    <text evidence="4">The sequence shown here is derived from an EMBL/GenBank/DDBJ whole genome shotgun (WGS) entry which is preliminary data.</text>
</comment>
<dbReference type="GO" id="GO:0070234">
    <property type="term" value="P:positive regulation of T cell apoptotic process"/>
    <property type="evidence" value="ECO:0007669"/>
    <property type="project" value="TreeGrafter"/>
</dbReference>
<keyword evidence="3" id="KW-0732">Signal</keyword>
<feature type="signal peptide" evidence="3">
    <location>
        <begin position="1"/>
        <end position="24"/>
    </location>
</feature>
<evidence type="ECO:0000256" key="2">
    <source>
        <dbReference type="SAM" id="Phobius"/>
    </source>
</evidence>
<evidence type="ECO:0008006" key="6">
    <source>
        <dbReference type="Google" id="ProtNLM"/>
    </source>
</evidence>
<dbReference type="InterPro" id="IPR042379">
    <property type="entry name" value="PDCD1"/>
</dbReference>
<sequence length="277" mass="31338">MKCDLKKTLIQLLFMVYSILKAESRYDNSITVHGITGENVTVNFKFEDPGINSLSSMPLLHKNDQKIGSCKQTSKHCLARFVLSDVDDNSTATLYIINITLEDEGRYHVSLHFDGAKPLVLSNKITFAVKPRNITNENRTSLNTKGDIIKPETSKAQTFFIYISASVILFICLCMALLSWLLWIYSRKQDNPQTQSNGSTERDCRRPDAVTVSCVEYGELDFQNRPTRDDKVKPVEVTSNAQDGVEYAAIIFPQQKQTPGGRMRDKQRVHPVTRSKP</sequence>
<dbReference type="Proteomes" id="UP001059041">
    <property type="component" value="Linkage Group LG25"/>
</dbReference>
<protein>
    <recommendedName>
        <fullName evidence="6">Immunoglobulin subtype domain-containing protein</fullName>
    </recommendedName>
</protein>
<keyword evidence="2" id="KW-0812">Transmembrane</keyword>
<keyword evidence="2" id="KW-0472">Membrane</keyword>
<dbReference type="OrthoDB" id="8917091at2759"/>
<gene>
    <name evidence="4" type="ORF">IRJ41_018861</name>
</gene>
<dbReference type="PANTHER" id="PTHR15264:SF2">
    <property type="entry name" value="PROGRAMMED CELL DEATH PROTEIN 1"/>
    <property type="match status" value="1"/>
</dbReference>
<reference evidence="4" key="1">
    <citation type="submission" date="2021-02" db="EMBL/GenBank/DDBJ databases">
        <title>Comparative genomics reveals that relaxation of natural selection precedes convergent phenotypic evolution of cavefish.</title>
        <authorList>
            <person name="Peng Z."/>
        </authorList>
    </citation>
    <scope>NUCLEOTIDE SEQUENCE</scope>
    <source>
        <tissue evidence="4">Muscle</tissue>
    </source>
</reference>
<dbReference type="PANTHER" id="PTHR15264">
    <property type="entry name" value="PROGRAMMED CELL DEATH PROTEIN 1"/>
    <property type="match status" value="1"/>
</dbReference>
<dbReference type="GO" id="GO:0050777">
    <property type="term" value="P:negative regulation of immune response"/>
    <property type="evidence" value="ECO:0007669"/>
    <property type="project" value="InterPro"/>
</dbReference>
<evidence type="ECO:0000313" key="4">
    <source>
        <dbReference type="EMBL" id="KAI7791411.1"/>
    </source>
</evidence>
<feature type="chain" id="PRO_5040761845" description="Immunoglobulin subtype domain-containing protein" evidence="3">
    <location>
        <begin position="25"/>
        <end position="277"/>
    </location>
</feature>